<dbReference type="PANTHER" id="PTHR31042:SF150">
    <property type="entry name" value="OS06G0661900 PROTEIN"/>
    <property type="match status" value="1"/>
</dbReference>
<evidence type="ECO:0000256" key="7">
    <source>
        <dbReference type="SAM" id="Phobius"/>
    </source>
</evidence>
<accession>A0AAW1QCE3</accession>
<dbReference type="EMBL" id="JALJOS010000049">
    <property type="protein sequence ID" value="KAK9819215.1"/>
    <property type="molecule type" value="Genomic_DNA"/>
</dbReference>
<comment type="subcellular location">
    <subcellularLocation>
        <location evidence="1">Membrane</location>
        <topology evidence="1">Single-pass type II membrane protein</topology>
    </subcellularLocation>
</comment>
<dbReference type="GO" id="GO:0016757">
    <property type="term" value="F:glycosyltransferase activity"/>
    <property type="evidence" value="ECO:0007669"/>
    <property type="project" value="UniProtKB-KW"/>
</dbReference>
<dbReference type="Pfam" id="PF02485">
    <property type="entry name" value="Branch"/>
    <property type="match status" value="1"/>
</dbReference>
<comment type="caution">
    <text evidence="8">The sequence shown here is derived from an EMBL/GenBank/DDBJ whole genome shotgun (WGS) entry which is preliminary data.</text>
</comment>
<evidence type="ECO:0000256" key="2">
    <source>
        <dbReference type="ARBA" id="ARBA00022676"/>
    </source>
</evidence>
<feature type="transmembrane region" description="Helical" evidence="7">
    <location>
        <begin position="54"/>
        <end position="75"/>
    </location>
</feature>
<reference evidence="8 9" key="1">
    <citation type="journal article" date="2024" name="Nat. Commun.">
        <title>Phylogenomics reveals the evolutionary origins of lichenization in chlorophyte algae.</title>
        <authorList>
            <person name="Puginier C."/>
            <person name="Libourel C."/>
            <person name="Otte J."/>
            <person name="Skaloud P."/>
            <person name="Haon M."/>
            <person name="Grisel S."/>
            <person name="Petersen M."/>
            <person name="Berrin J.G."/>
            <person name="Delaux P.M."/>
            <person name="Dal Grande F."/>
            <person name="Keller J."/>
        </authorList>
    </citation>
    <scope>NUCLEOTIDE SEQUENCE [LARGE SCALE GENOMIC DNA]</scope>
    <source>
        <strain evidence="8 9">SAG 2145</strain>
    </source>
</reference>
<keyword evidence="7" id="KW-0812">Transmembrane</keyword>
<dbReference type="AlphaFoldDB" id="A0AAW1QCE3"/>
<evidence type="ECO:0000256" key="3">
    <source>
        <dbReference type="ARBA" id="ARBA00022679"/>
    </source>
</evidence>
<keyword evidence="3" id="KW-0808">Transferase</keyword>
<keyword evidence="5" id="KW-0325">Glycoprotein</keyword>
<keyword evidence="4 7" id="KW-0472">Membrane</keyword>
<evidence type="ECO:0000313" key="8">
    <source>
        <dbReference type="EMBL" id="KAK9819215.1"/>
    </source>
</evidence>
<keyword evidence="7" id="KW-1133">Transmembrane helix</keyword>
<dbReference type="InterPro" id="IPR003406">
    <property type="entry name" value="Glyco_trans_14"/>
</dbReference>
<feature type="region of interest" description="Disordered" evidence="6">
    <location>
        <begin position="1"/>
        <end position="21"/>
    </location>
</feature>
<dbReference type="InterPro" id="IPR044174">
    <property type="entry name" value="BC10-like"/>
</dbReference>
<name>A0AAW1QCE3_9CHLO</name>
<organism evidence="8 9">
    <name type="scientific">Apatococcus lobatus</name>
    <dbReference type="NCBI Taxonomy" id="904363"/>
    <lineage>
        <taxon>Eukaryota</taxon>
        <taxon>Viridiplantae</taxon>
        <taxon>Chlorophyta</taxon>
        <taxon>core chlorophytes</taxon>
        <taxon>Trebouxiophyceae</taxon>
        <taxon>Chlorellales</taxon>
        <taxon>Chlorellaceae</taxon>
        <taxon>Apatococcus</taxon>
    </lineage>
</organism>
<evidence type="ECO:0000256" key="1">
    <source>
        <dbReference type="ARBA" id="ARBA00004606"/>
    </source>
</evidence>
<protein>
    <submittedName>
        <fullName evidence="8">Uncharacterized protein</fullName>
    </submittedName>
</protein>
<evidence type="ECO:0000256" key="6">
    <source>
        <dbReference type="SAM" id="MobiDB-lite"/>
    </source>
</evidence>
<sequence length="500" mass="57010">MRGGTPRSGYEPDEDKPAQPRMRRLLRGKSVRLHCCSGYLDALRGRRAFRMSDWPLIGAIVLGILMTSFFVAFHVSRHCQGSKCDVLKRPPVRVEDDETCPRSLGIPKVAFMFLTRGLLFHEDTWRLWFQTAAGKIPLDALRAGSCGEELLHSASQLCEIDEDSPNVIGQQFLFSVYLHPAVGFAGFPKSSIFYGREIPNRVEAGWGSHGLVDATKQLLQAALQSTLNQKFVLLSESGIPLYPPTVIYQQLISEGRSRINACPHDSMDIWRWHPDMNDGQFGKGNWRKSSQWFALTRHHAELSVSETYIDSIFTKHCYSRWDKLLNRWYDCYPDEHQFPSMLSFVGEEGNTDCAGHLMHVDWSRGGPHPMSYNPEDINADRIKDLRIRWNCHSQSALQLVRHMFVTTDSITKGACEEDSSWSDRLLVPDCPLFARKFPNETAPIVRDLFTDCRSKLDIVRSEKCIRIDRNLGHLLDRRLAESYEGVSAAPLRRRDLLSLA</sequence>
<keyword evidence="9" id="KW-1185">Reference proteome</keyword>
<evidence type="ECO:0000256" key="5">
    <source>
        <dbReference type="ARBA" id="ARBA00023180"/>
    </source>
</evidence>
<evidence type="ECO:0000256" key="4">
    <source>
        <dbReference type="ARBA" id="ARBA00023136"/>
    </source>
</evidence>
<gene>
    <name evidence="8" type="ORF">WJX74_006397</name>
</gene>
<dbReference type="PANTHER" id="PTHR31042">
    <property type="entry name" value="CORE-2/I-BRANCHING BETA-1,6-N-ACETYLGLUCOSAMINYLTRANSFERASE FAMILY PROTEIN-RELATED"/>
    <property type="match status" value="1"/>
</dbReference>
<dbReference type="GO" id="GO:0016020">
    <property type="term" value="C:membrane"/>
    <property type="evidence" value="ECO:0007669"/>
    <property type="project" value="UniProtKB-SubCell"/>
</dbReference>
<keyword evidence="2" id="KW-0328">Glycosyltransferase</keyword>
<proteinExistence type="predicted"/>
<evidence type="ECO:0000313" key="9">
    <source>
        <dbReference type="Proteomes" id="UP001438707"/>
    </source>
</evidence>
<dbReference type="Proteomes" id="UP001438707">
    <property type="component" value="Unassembled WGS sequence"/>
</dbReference>